<dbReference type="GO" id="GO:0004077">
    <property type="term" value="F:biotin--[biotin carboxyl-carrier protein] ligase activity"/>
    <property type="evidence" value="ECO:0007669"/>
    <property type="project" value="UniProtKB-EC"/>
</dbReference>
<comment type="catalytic activity">
    <reaction evidence="4">
        <text>biotin + L-lysyl-[protein] + ATP = N(6)-biotinyl-L-lysyl-[protein] + AMP + diphosphate + H(+)</text>
        <dbReference type="Rhea" id="RHEA:11756"/>
        <dbReference type="Rhea" id="RHEA-COMP:9752"/>
        <dbReference type="Rhea" id="RHEA-COMP:10505"/>
        <dbReference type="ChEBI" id="CHEBI:15378"/>
        <dbReference type="ChEBI" id="CHEBI:29969"/>
        <dbReference type="ChEBI" id="CHEBI:30616"/>
        <dbReference type="ChEBI" id="CHEBI:33019"/>
        <dbReference type="ChEBI" id="CHEBI:57586"/>
        <dbReference type="ChEBI" id="CHEBI:83144"/>
        <dbReference type="ChEBI" id="CHEBI:456215"/>
        <dbReference type="EC" id="6.3.4.15"/>
    </reaction>
</comment>
<proteinExistence type="predicted"/>
<keyword evidence="7" id="KW-1185">Reference proteome</keyword>
<keyword evidence="2" id="KW-0092">Biotin</keyword>
<dbReference type="EC" id="6.3.4.15" evidence="3"/>
<dbReference type="CDD" id="cd16442">
    <property type="entry name" value="BPL"/>
    <property type="match status" value="1"/>
</dbReference>
<name>A0A521EU25_SACCC</name>
<accession>A0A521EU25</accession>
<dbReference type="InterPro" id="IPR045864">
    <property type="entry name" value="aa-tRNA-synth_II/BPL/LPL"/>
</dbReference>
<dbReference type="PROSITE" id="PS51733">
    <property type="entry name" value="BPL_LPL_CATALYTIC"/>
    <property type="match status" value="1"/>
</dbReference>
<evidence type="ECO:0000313" key="7">
    <source>
        <dbReference type="Proteomes" id="UP000319040"/>
    </source>
</evidence>
<keyword evidence="1 6" id="KW-0436">Ligase</keyword>
<feature type="domain" description="BPL/LPL catalytic" evidence="5">
    <location>
        <begin position="1"/>
        <end position="183"/>
    </location>
</feature>
<evidence type="ECO:0000256" key="1">
    <source>
        <dbReference type="ARBA" id="ARBA00022598"/>
    </source>
</evidence>
<dbReference type="Pfam" id="PF03099">
    <property type="entry name" value="BPL_LplA_LipB"/>
    <property type="match status" value="1"/>
</dbReference>
<dbReference type="OrthoDB" id="9807064at2"/>
<dbReference type="AlphaFoldDB" id="A0A521EU25"/>
<protein>
    <recommendedName>
        <fullName evidence="3">biotin--[biotin carboxyl-carrier protein] ligase</fullName>
        <ecNumber evidence="3">6.3.4.15</ecNumber>
    </recommendedName>
</protein>
<dbReference type="GO" id="GO:0005737">
    <property type="term" value="C:cytoplasm"/>
    <property type="evidence" value="ECO:0007669"/>
    <property type="project" value="TreeGrafter"/>
</dbReference>
<evidence type="ECO:0000256" key="3">
    <source>
        <dbReference type="ARBA" id="ARBA00024227"/>
    </source>
</evidence>
<dbReference type="InterPro" id="IPR004408">
    <property type="entry name" value="Biotin_CoA_COase_ligase"/>
</dbReference>
<evidence type="ECO:0000256" key="2">
    <source>
        <dbReference type="ARBA" id="ARBA00023267"/>
    </source>
</evidence>
<dbReference type="Gene3D" id="3.30.930.10">
    <property type="entry name" value="Bira Bifunctional Protein, Domain 2"/>
    <property type="match status" value="1"/>
</dbReference>
<dbReference type="PANTHER" id="PTHR12835">
    <property type="entry name" value="BIOTIN PROTEIN LIGASE"/>
    <property type="match status" value="1"/>
</dbReference>
<dbReference type="InterPro" id="IPR004143">
    <property type="entry name" value="BPL_LPL_catalytic"/>
</dbReference>
<dbReference type="NCBIfam" id="TIGR00121">
    <property type="entry name" value="birA_ligase"/>
    <property type="match status" value="1"/>
</dbReference>
<gene>
    <name evidence="6" type="ORF">SAMN06265379_11138</name>
</gene>
<dbReference type="SUPFAM" id="SSF55681">
    <property type="entry name" value="Class II aaRS and biotin synthetases"/>
    <property type="match status" value="1"/>
</dbReference>
<organism evidence="6 7">
    <name type="scientific">Saccharicrinis carchari</name>
    <dbReference type="NCBI Taxonomy" id="1168039"/>
    <lineage>
        <taxon>Bacteria</taxon>
        <taxon>Pseudomonadati</taxon>
        <taxon>Bacteroidota</taxon>
        <taxon>Bacteroidia</taxon>
        <taxon>Marinilabiliales</taxon>
        <taxon>Marinilabiliaceae</taxon>
        <taxon>Saccharicrinis</taxon>
    </lineage>
</organism>
<reference evidence="6 7" key="1">
    <citation type="submission" date="2017-05" db="EMBL/GenBank/DDBJ databases">
        <authorList>
            <person name="Varghese N."/>
            <person name="Submissions S."/>
        </authorList>
    </citation>
    <scope>NUCLEOTIDE SEQUENCE [LARGE SCALE GENOMIC DNA]</scope>
    <source>
        <strain evidence="6 7">DSM 27040</strain>
    </source>
</reference>
<dbReference type="EMBL" id="FXTB01000011">
    <property type="protein sequence ID" value="SMO87397.1"/>
    <property type="molecule type" value="Genomic_DNA"/>
</dbReference>
<dbReference type="InterPro" id="IPR003142">
    <property type="entry name" value="BPL_C"/>
</dbReference>
<dbReference type="Pfam" id="PF02237">
    <property type="entry name" value="BPL_C"/>
    <property type="match status" value="1"/>
</dbReference>
<evidence type="ECO:0000259" key="5">
    <source>
        <dbReference type="PROSITE" id="PS51733"/>
    </source>
</evidence>
<sequence length="250" mass="28057">MSNIKYFNILRFPALASTNQTLKSLHQTDPMEEYTVVVCDSQTAGKGQAGNHWESEAGKNLTFSILLKPAYVQIQDQFLISKAVSLGILDALKTYSSGFTIKWPNDIYYQDKKVGGILIENALYQNRIGTSVVGIGLNVNQTVFVSDAPNPVSLKAIRGKALDPGKLLNQILPNIVKYLDTLRTAGPDSVNRLYLAQLYRKNGLYCYRDENGEFKARITGINDYGHMLLKTDEGQRRSYAFKEVEFVMRD</sequence>
<evidence type="ECO:0000313" key="6">
    <source>
        <dbReference type="EMBL" id="SMO87397.1"/>
    </source>
</evidence>
<dbReference type="Proteomes" id="UP000319040">
    <property type="component" value="Unassembled WGS sequence"/>
</dbReference>
<dbReference type="PANTHER" id="PTHR12835:SF5">
    <property type="entry name" value="BIOTIN--PROTEIN LIGASE"/>
    <property type="match status" value="1"/>
</dbReference>
<evidence type="ECO:0000256" key="4">
    <source>
        <dbReference type="ARBA" id="ARBA00047846"/>
    </source>
</evidence>
<dbReference type="RefSeq" id="WP_142534485.1">
    <property type="nucleotide sequence ID" value="NZ_FXTB01000011.1"/>
</dbReference>